<organism evidence="2 3">
    <name type="scientific">Micromonospora pallida</name>
    <dbReference type="NCBI Taxonomy" id="145854"/>
    <lineage>
        <taxon>Bacteria</taxon>
        <taxon>Bacillati</taxon>
        <taxon>Actinomycetota</taxon>
        <taxon>Actinomycetes</taxon>
        <taxon>Micromonosporales</taxon>
        <taxon>Micromonosporaceae</taxon>
        <taxon>Micromonospora</taxon>
    </lineage>
</organism>
<evidence type="ECO:0000313" key="2">
    <source>
        <dbReference type="EMBL" id="SCL22677.1"/>
    </source>
</evidence>
<feature type="signal peptide" evidence="1">
    <location>
        <begin position="1"/>
        <end position="30"/>
    </location>
</feature>
<gene>
    <name evidence="2" type="ORF">GA0074692_1438</name>
</gene>
<dbReference type="PROSITE" id="PS51257">
    <property type="entry name" value="PROKAR_LIPOPROTEIN"/>
    <property type="match status" value="1"/>
</dbReference>
<dbReference type="Proteomes" id="UP000198959">
    <property type="component" value="Unassembled WGS sequence"/>
</dbReference>
<name>A0A1C6RZN6_9ACTN</name>
<evidence type="ECO:0000313" key="3">
    <source>
        <dbReference type="Proteomes" id="UP000198959"/>
    </source>
</evidence>
<reference evidence="3" key="1">
    <citation type="submission" date="2016-06" db="EMBL/GenBank/DDBJ databases">
        <authorList>
            <person name="Varghese N."/>
            <person name="Submissions Spin"/>
        </authorList>
    </citation>
    <scope>NUCLEOTIDE SEQUENCE [LARGE SCALE GENOMIC DNA]</scope>
    <source>
        <strain evidence="3">DSM 43817</strain>
    </source>
</reference>
<dbReference type="STRING" id="145854.GA0074692_1438"/>
<evidence type="ECO:0000256" key="1">
    <source>
        <dbReference type="SAM" id="SignalP"/>
    </source>
</evidence>
<keyword evidence="3" id="KW-1185">Reference proteome</keyword>
<accession>A0A1C6RZN6</accession>
<dbReference type="EMBL" id="FMHW01000002">
    <property type="protein sequence ID" value="SCL22677.1"/>
    <property type="molecule type" value="Genomic_DNA"/>
</dbReference>
<proteinExistence type="predicted"/>
<dbReference type="RefSeq" id="WP_176738338.1">
    <property type="nucleotide sequence ID" value="NZ_FMHW01000002.1"/>
</dbReference>
<dbReference type="AlphaFoldDB" id="A0A1C6RZN6"/>
<protein>
    <submittedName>
        <fullName evidence="2">Uncharacterized protein</fullName>
    </submittedName>
</protein>
<sequence length="150" mass="14988">MPIPLRSRVLTSALAGLVLPAAFLSGCGKAAPGRTVEADGVTTFVAPKVDGGEDAEIAGELVVGKGQCLAVRLADNRMLVVVWPAGSELKTGDGAGVKVPGADTVQVGSTFTAAGGYATLPLPGDGMPTIPETCASGTEEVAVIDRVQSK</sequence>
<keyword evidence="1" id="KW-0732">Signal</keyword>
<feature type="chain" id="PRO_5008745240" evidence="1">
    <location>
        <begin position="31"/>
        <end position="150"/>
    </location>
</feature>